<dbReference type="InterPro" id="IPR002347">
    <property type="entry name" value="SDR_fam"/>
</dbReference>
<dbReference type="Gene3D" id="3.40.50.720">
    <property type="entry name" value="NAD(P)-binding Rossmann-like Domain"/>
    <property type="match status" value="1"/>
</dbReference>
<keyword evidence="5" id="KW-1185">Reference proteome</keyword>
<evidence type="ECO:0000256" key="1">
    <source>
        <dbReference type="ARBA" id="ARBA00006484"/>
    </source>
</evidence>
<dbReference type="PRINTS" id="PR00080">
    <property type="entry name" value="SDRFAMILY"/>
</dbReference>
<sequence length="234" mass="25512">MLSGQHALIAGGTGGIGYAIAHKLGLHGCRVTILSRDLRRLNARIDELNQEFPRSDKHYGITYDLLRPQSLERRIRKHLPNYKKINILVNCAGISQNSLLPSTSSEQVVDILNVNLLSPAVLCRLFSRTMTRLPNASIINVSSVLATDTVPGTSVYSASKAGLNKLTRNLAVELAPKNVRVNALMPSLVAETKIGQSVNRDLFKGREISADEVADHVLALVLDPTTTGQCIRIE</sequence>
<evidence type="ECO:0000313" key="4">
    <source>
        <dbReference type="EMBL" id="KAH3666856.1"/>
    </source>
</evidence>
<organism evidence="4 5">
    <name type="scientific">Ogataea philodendri</name>
    <dbReference type="NCBI Taxonomy" id="1378263"/>
    <lineage>
        <taxon>Eukaryota</taxon>
        <taxon>Fungi</taxon>
        <taxon>Dikarya</taxon>
        <taxon>Ascomycota</taxon>
        <taxon>Saccharomycotina</taxon>
        <taxon>Pichiomycetes</taxon>
        <taxon>Pichiales</taxon>
        <taxon>Pichiaceae</taxon>
        <taxon>Ogataea</taxon>
    </lineage>
</organism>
<accession>A0A9P8T5I7</accession>
<comment type="similarity">
    <text evidence="1 3">Belongs to the short-chain dehydrogenases/reductases (SDR) family.</text>
</comment>
<dbReference type="RefSeq" id="XP_046061812.1">
    <property type="nucleotide sequence ID" value="XM_046204270.1"/>
</dbReference>
<gene>
    <name evidence="4" type="ORF">OGAPHI_003305</name>
</gene>
<evidence type="ECO:0000256" key="3">
    <source>
        <dbReference type="RuleBase" id="RU000363"/>
    </source>
</evidence>
<dbReference type="Proteomes" id="UP000769157">
    <property type="component" value="Unassembled WGS sequence"/>
</dbReference>
<dbReference type="OrthoDB" id="417891at2759"/>
<dbReference type="InterPro" id="IPR036291">
    <property type="entry name" value="NAD(P)-bd_dom_sf"/>
</dbReference>
<dbReference type="GO" id="GO:0048038">
    <property type="term" value="F:quinone binding"/>
    <property type="evidence" value="ECO:0007669"/>
    <property type="project" value="TreeGrafter"/>
</dbReference>
<comment type="caution">
    <text evidence="4">The sequence shown here is derived from an EMBL/GenBank/DDBJ whole genome shotgun (WGS) entry which is preliminary data.</text>
</comment>
<dbReference type="GO" id="GO:0016616">
    <property type="term" value="F:oxidoreductase activity, acting on the CH-OH group of donors, NAD or NADP as acceptor"/>
    <property type="evidence" value="ECO:0007669"/>
    <property type="project" value="TreeGrafter"/>
</dbReference>
<dbReference type="EMBL" id="JAEUBE010000199">
    <property type="protein sequence ID" value="KAH3666856.1"/>
    <property type="molecule type" value="Genomic_DNA"/>
</dbReference>
<dbReference type="SUPFAM" id="SSF51735">
    <property type="entry name" value="NAD(P)-binding Rossmann-fold domains"/>
    <property type="match status" value="1"/>
</dbReference>
<dbReference type="PANTHER" id="PTHR42760:SF133">
    <property type="entry name" value="3-OXOACYL-[ACYL-CARRIER-PROTEIN] REDUCTASE"/>
    <property type="match status" value="1"/>
</dbReference>
<evidence type="ECO:0000313" key="5">
    <source>
        <dbReference type="Proteomes" id="UP000769157"/>
    </source>
</evidence>
<reference evidence="4" key="2">
    <citation type="submission" date="2021-01" db="EMBL/GenBank/DDBJ databases">
        <authorList>
            <person name="Schikora-Tamarit M.A."/>
        </authorList>
    </citation>
    <scope>NUCLEOTIDE SEQUENCE</scope>
    <source>
        <strain evidence="4">CBS6075</strain>
    </source>
</reference>
<dbReference type="GeneID" id="70235272"/>
<dbReference type="GO" id="GO:0006633">
    <property type="term" value="P:fatty acid biosynthetic process"/>
    <property type="evidence" value="ECO:0007669"/>
    <property type="project" value="TreeGrafter"/>
</dbReference>
<dbReference type="Pfam" id="PF00106">
    <property type="entry name" value="adh_short"/>
    <property type="match status" value="1"/>
</dbReference>
<dbReference type="AlphaFoldDB" id="A0A9P8T5I7"/>
<evidence type="ECO:0000256" key="2">
    <source>
        <dbReference type="ARBA" id="ARBA00023002"/>
    </source>
</evidence>
<name>A0A9P8T5I7_9ASCO</name>
<proteinExistence type="inferred from homology"/>
<dbReference type="PANTHER" id="PTHR42760">
    <property type="entry name" value="SHORT-CHAIN DEHYDROGENASES/REDUCTASES FAMILY MEMBER"/>
    <property type="match status" value="1"/>
</dbReference>
<keyword evidence="2" id="KW-0560">Oxidoreductase</keyword>
<dbReference type="CDD" id="cd05233">
    <property type="entry name" value="SDR_c"/>
    <property type="match status" value="1"/>
</dbReference>
<reference evidence="4" key="1">
    <citation type="journal article" date="2021" name="Open Biol.">
        <title>Shared evolutionary footprints suggest mitochondrial oxidative damage underlies multiple complex I losses in fungi.</title>
        <authorList>
            <person name="Schikora-Tamarit M.A."/>
            <person name="Marcet-Houben M."/>
            <person name="Nosek J."/>
            <person name="Gabaldon T."/>
        </authorList>
    </citation>
    <scope>NUCLEOTIDE SEQUENCE</scope>
    <source>
        <strain evidence="4">CBS6075</strain>
    </source>
</reference>
<protein>
    <submittedName>
        <fullName evidence="4">Uncharacterized protein</fullName>
    </submittedName>
</protein>
<dbReference type="PRINTS" id="PR00081">
    <property type="entry name" value="GDHRDH"/>
</dbReference>